<gene>
    <name evidence="1" type="ORF">OXX778_LOCUS22794</name>
</gene>
<dbReference type="EMBL" id="CAJNOC010010291">
    <property type="protein sequence ID" value="CAF1138500.1"/>
    <property type="molecule type" value="Genomic_DNA"/>
</dbReference>
<comment type="caution">
    <text evidence="1">The sequence shown here is derived from an EMBL/GenBank/DDBJ whole genome shotgun (WGS) entry which is preliminary data.</text>
</comment>
<reference evidence="1" key="1">
    <citation type="submission" date="2021-02" db="EMBL/GenBank/DDBJ databases">
        <authorList>
            <person name="Nowell W R."/>
        </authorList>
    </citation>
    <scope>NUCLEOTIDE SEQUENCE</scope>
    <source>
        <strain evidence="1">Ploen Becks lab</strain>
    </source>
</reference>
<dbReference type="PROSITE" id="PS51257">
    <property type="entry name" value="PROKAR_LIPOPROTEIN"/>
    <property type="match status" value="1"/>
</dbReference>
<proteinExistence type="predicted"/>
<evidence type="ECO:0008006" key="3">
    <source>
        <dbReference type="Google" id="ProtNLM"/>
    </source>
</evidence>
<organism evidence="1 2">
    <name type="scientific">Brachionus calyciflorus</name>
    <dbReference type="NCBI Taxonomy" id="104777"/>
    <lineage>
        <taxon>Eukaryota</taxon>
        <taxon>Metazoa</taxon>
        <taxon>Spiralia</taxon>
        <taxon>Gnathifera</taxon>
        <taxon>Rotifera</taxon>
        <taxon>Eurotatoria</taxon>
        <taxon>Monogononta</taxon>
        <taxon>Pseudotrocha</taxon>
        <taxon>Ploima</taxon>
        <taxon>Brachionidae</taxon>
        <taxon>Brachionus</taxon>
    </lineage>
</organism>
<dbReference type="OrthoDB" id="10179879at2759"/>
<dbReference type="Proteomes" id="UP000663879">
    <property type="component" value="Unassembled WGS sequence"/>
</dbReference>
<dbReference type="AlphaFoldDB" id="A0A814RWV3"/>
<name>A0A814RWV3_9BILA</name>
<evidence type="ECO:0000313" key="1">
    <source>
        <dbReference type="EMBL" id="CAF1138500.1"/>
    </source>
</evidence>
<protein>
    <recommendedName>
        <fullName evidence="3">BED-type domain-containing protein</fullName>
    </recommendedName>
</protein>
<accession>A0A814RWV3</accession>
<evidence type="ECO:0000313" key="2">
    <source>
        <dbReference type="Proteomes" id="UP000663879"/>
    </source>
</evidence>
<feature type="non-terminal residue" evidence="1">
    <location>
        <position position="66"/>
    </location>
</feature>
<sequence length="66" mass="7282">MSEKGSPVTPSSSLFPSILGCFEYNSKNLNSPENLFKCKGCSKNIAFTIGDPTSNLHHHITKNRKK</sequence>
<keyword evidence="2" id="KW-1185">Reference proteome</keyword>